<dbReference type="EMBL" id="JANBUN010000585">
    <property type="protein sequence ID" value="KAJ2802653.1"/>
    <property type="molecule type" value="Genomic_DNA"/>
</dbReference>
<sequence>RAISSFHMDDSWSGRLQPYLTTIKAASAVAGLLMVGVGGLYLALNQHLDRKWPPPPEVTRSETRRLLRGAALREHIAPDPRIAYLFLLRALEQIYSDGVLAEDSPAVQELVVRMANAAAQAGEHEPAARILEDAWRRVVDSDGHIASDDSGWTRLQVCRIADALGPLQLRTNHSAAIGTYGTALRAAKHALDAAGDDAGDAREELLLRHANYLTSLGEAFALGGDLDSAQALLAGVLKELRERQDTQPEAKKADEWTCLDAVVMLDLAQVARKRGDPAEARSWAAAGLAVTEKWPSTHACQVCHGHLLAQLAAVAEAQGDKRTARSFHSIALKHAKATGRGDAEKAESAIQRLDEELSKQTAGDSTKP</sequence>
<dbReference type="Proteomes" id="UP001140087">
    <property type="component" value="Unassembled WGS sequence"/>
</dbReference>
<name>A0ACC1L8U4_9FUNG</name>
<organism evidence="1 2">
    <name type="scientific">Coemansia helicoidea</name>
    <dbReference type="NCBI Taxonomy" id="1286919"/>
    <lineage>
        <taxon>Eukaryota</taxon>
        <taxon>Fungi</taxon>
        <taxon>Fungi incertae sedis</taxon>
        <taxon>Zoopagomycota</taxon>
        <taxon>Kickxellomycotina</taxon>
        <taxon>Kickxellomycetes</taxon>
        <taxon>Kickxellales</taxon>
        <taxon>Kickxellaceae</taxon>
        <taxon>Coemansia</taxon>
    </lineage>
</organism>
<accession>A0ACC1L8U4</accession>
<evidence type="ECO:0000313" key="2">
    <source>
        <dbReference type="Proteomes" id="UP001140087"/>
    </source>
</evidence>
<reference evidence="1" key="1">
    <citation type="submission" date="2022-07" db="EMBL/GenBank/DDBJ databases">
        <title>Phylogenomic reconstructions and comparative analyses of Kickxellomycotina fungi.</title>
        <authorList>
            <person name="Reynolds N.K."/>
            <person name="Stajich J.E."/>
            <person name="Barry K."/>
            <person name="Grigoriev I.V."/>
            <person name="Crous P."/>
            <person name="Smith M.E."/>
        </authorList>
    </citation>
    <scope>NUCLEOTIDE SEQUENCE</scope>
    <source>
        <strain evidence="1">BCRC 34780</strain>
    </source>
</reference>
<protein>
    <submittedName>
        <fullName evidence="1">Uncharacterized protein</fullName>
    </submittedName>
</protein>
<comment type="caution">
    <text evidence="1">The sequence shown here is derived from an EMBL/GenBank/DDBJ whole genome shotgun (WGS) entry which is preliminary data.</text>
</comment>
<feature type="non-terminal residue" evidence="1">
    <location>
        <position position="1"/>
    </location>
</feature>
<gene>
    <name evidence="1" type="ORF">H4R21_002337</name>
</gene>
<evidence type="ECO:0000313" key="1">
    <source>
        <dbReference type="EMBL" id="KAJ2802653.1"/>
    </source>
</evidence>
<proteinExistence type="predicted"/>
<keyword evidence="2" id="KW-1185">Reference proteome</keyword>